<dbReference type="EMBL" id="BAAAHH010000011">
    <property type="protein sequence ID" value="GAA0952226.1"/>
    <property type="molecule type" value="Genomic_DNA"/>
</dbReference>
<accession>A0ABP4BN61</accession>
<dbReference type="SUPFAM" id="SSF47413">
    <property type="entry name" value="lambda repressor-like DNA-binding domains"/>
    <property type="match status" value="1"/>
</dbReference>
<organism evidence="2 3">
    <name type="scientific">Actinocorallia libanotica</name>
    <dbReference type="NCBI Taxonomy" id="46162"/>
    <lineage>
        <taxon>Bacteria</taxon>
        <taxon>Bacillati</taxon>
        <taxon>Actinomycetota</taxon>
        <taxon>Actinomycetes</taxon>
        <taxon>Streptosporangiales</taxon>
        <taxon>Thermomonosporaceae</taxon>
        <taxon>Actinocorallia</taxon>
    </lineage>
</organism>
<sequence length="180" mass="20739">MERSGRQTRVRFRRIGLELKRLRQEAGMDLTEAALFLRRSTASLCRIESGSMIRERDLEYILDKYGVQDPLRSALLELSIKGAERGWWHRHARAETPELMDFISLEQDTRTIRNRQTDLIPGLLQTEDYARSLFSTSLCKEYAVDDIEAAVALRVKRQELLTDPKAPVLSVLINEGALHQ</sequence>
<dbReference type="InterPro" id="IPR043917">
    <property type="entry name" value="DUF5753"/>
</dbReference>
<comment type="caution">
    <text evidence="2">The sequence shown here is derived from an EMBL/GenBank/DDBJ whole genome shotgun (WGS) entry which is preliminary data.</text>
</comment>
<evidence type="ECO:0000313" key="3">
    <source>
        <dbReference type="Proteomes" id="UP001500665"/>
    </source>
</evidence>
<evidence type="ECO:0000313" key="2">
    <source>
        <dbReference type="EMBL" id="GAA0952226.1"/>
    </source>
</evidence>
<dbReference type="Proteomes" id="UP001500665">
    <property type="component" value="Unassembled WGS sequence"/>
</dbReference>
<dbReference type="CDD" id="cd00093">
    <property type="entry name" value="HTH_XRE"/>
    <property type="match status" value="1"/>
</dbReference>
<dbReference type="Pfam" id="PF19054">
    <property type="entry name" value="DUF5753"/>
    <property type="match status" value="1"/>
</dbReference>
<feature type="domain" description="DUF5753" evidence="1">
    <location>
        <begin position="100"/>
        <end position="180"/>
    </location>
</feature>
<reference evidence="3" key="1">
    <citation type="journal article" date="2019" name="Int. J. Syst. Evol. Microbiol.">
        <title>The Global Catalogue of Microorganisms (GCM) 10K type strain sequencing project: providing services to taxonomists for standard genome sequencing and annotation.</title>
        <authorList>
            <consortium name="The Broad Institute Genomics Platform"/>
            <consortium name="The Broad Institute Genome Sequencing Center for Infectious Disease"/>
            <person name="Wu L."/>
            <person name="Ma J."/>
        </authorList>
    </citation>
    <scope>NUCLEOTIDE SEQUENCE [LARGE SCALE GENOMIC DNA]</scope>
    <source>
        <strain evidence="3">JCM 10696</strain>
    </source>
</reference>
<dbReference type="InterPro" id="IPR001387">
    <property type="entry name" value="Cro/C1-type_HTH"/>
</dbReference>
<gene>
    <name evidence="2" type="ORF">GCM10009550_32790</name>
</gene>
<keyword evidence="3" id="KW-1185">Reference proteome</keyword>
<name>A0ABP4BN61_9ACTN</name>
<evidence type="ECO:0000259" key="1">
    <source>
        <dbReference type="Pfam" id="PF19054"/>
    </source>
</evidence>
<dbReference type="Pfam" id="PF13560">
    <property type="entry name" value="HTH_31"/>
    <property type="match status" value="1"/>
</dbReference>
<proteinExistence type="predicted"/>
<protein>
    <recommendedName>
        <fullName evidence="1">DUF5753 domain-containing protein</fullName>
    </recommendedName>
</protein>
<dbReference type="InterPro" id="IPR010982">
    <property type="entry name" value="Lambda_DNA-bd_dom_sf"/>
</dbReference>